<name>A0A6G1DL51_9ORYZ</name>
<evidence type="ECO:0000313" key="3">
    <source>
        <dbReference type="Proteomes" id="UP000479710"/>
    </source>
</evidence>
<dbReference type="AlphaFoldDB" id="A0A6G1DL51"/>
<gene>
    <name evidence="2" type="ORF">E2562_020363</name>
</gene>
<feature type="compositionally biased region" description="Low complexity" evidence="1">
    <location>
        <begin position="7"/>
        <end position="22"/>
    </location>
</feature>
<evidence type="ECO:0000256" key="1">
    <source>
        <dbReference type="SAM" id="MobiDB-lite"/>
    </source>
</evidence>
<sequence length="73" mass="7877">MRRGRDGAPSSPARPRAACAGCVSTNARSHEAKQGDNLATERNSLQINALHDDNAALLICKDRLRHIEQAIDA</sequence>
<proteinExistence type="predicted"/>
<dbReference type="EMBL" id="SPHZ02000006">
    <property type="protein sequence ID" value="KAF0913200.1"/>
    <property type="molecule type" value="Genomic_DNA"/>
</dbReference>
<feature type="non-terminal residue" evidence="2">
    <location>
        <position position="73"/>
    </location>
</feature>
<accession>A0A6G1DL51</accession>
<protein>
    <submittedName>
        <fullName evidence="2">Uncharacterized protein</fullName>
    </submittedName>
</protein>
<keyword evidence="3" id="KW-1185">Reference proteome</keyword>
<comment type="caution">
    <text evidence="2">The sequence shown here is derived from an EMBL/GenBank/DDBJ whole genome shotgun (WGS) entry which is preliminary data.</text>
</comment>
<dbReference type="Proteomes" id="UP000479710">
    <property type="component" value="Unassembled WGS sequence"/>
</dbReference>
<evidence type="ECO:0000313" key="2">
    <source>
        <dbReference type="EMBL" id="KAF0913200.1"/>
    </source>
</evidence>
<reference evidence="2 3" key="1">
    <citation type="submission" date="2019-11" db="EMBL/GenBank/DDBJ databases">
        <title>Whole genome sequence of Oryza granulata.</title>
        <authorList>
            <person name="Li W."/>
        </authorList>
    </citation>
    <scope>NUCLEOTIDE SEQUENCE [LARGE SCALE GENOMIC DNA]</scope>
    <source>
        <strain evidence="3">cv. Menghai</strain>
        <tissue evidence="2">Leaf</tissue>
    </source>
</reference>
<feature type="region of interest" description="Disordered" evidence="1">
    <location>
        <begin position="1"/>
        <end position="22"/>
    </location>
</feature>
<organism evidence="2 3">
    <name type="scientific">Oryza meyeriana var. granulata</name>
    <dbReference type="NCBI Taxonomy" id="110450"/>
    <lineage>
        <taxon>Eukaryota</taxon>
        <taxon>Viridiplantae</taxon>
        <taxon>Streptophyta</taxon>
        <taxon>Embryophyta</taxon>
        <taxon>Tracheophyta</taxon>
        <taxon>Spermatophyta</taxon>
        <taxon>Magnoliopsida</taxon>
        <taxon>Liliopsida</taxon>
        <taxon>Poales</taxon>
        <taxon>Poaceae</taxon>
        <taxon>BOP clade</taxon>
        <taxon>Oryzoideae</taxon>
        <taxon>Oryzeae</taxon>
        <taxon>Oryzinae</taxon>
        <taxon>Oryza</taxon>
        <taxon>Oryza meyeriana</taxon>
    </lineage>
</organism>